<reference evidence="1" key="1">
    <citation type="journal article" date="2015" name="Nature">
        <title>Complex archaea that bridge the gap between prokaryotes and eukaryotes.</title>
        <authorList>
            <person name="Spang A."/>
            <person name="Saw J.H."/>
            <person name="Jorgensen S.L."/>
            <person name="Zaremba-Niedzwiedzka K."/>
            <person name="Martijn J."/>
            <person name="Lind A.E."/>
            <person name="van Eijk R."/>
            <person name="Schleper C."/>
            <person name="Guy L."/>
            <person name="Ettema T.J."/>
        </authorList>
    </citation>
    <scope>NUCLEOTIDE SEQUENCE</scope>
</reference>
<gene>
    <name evidence="1" type="ORF">LCGC14_1026760</name>
</gene>
<sequence>MLLKKRIPWNKGTTKYISKRCVGCSCKFKVEEWEVKRGRGKYCSHKCYLKNVVAWNKGIPSPKGKDHPNWKGDKASYSAIHRWVARNNTKPECCSKCRKKGRLELANISGKYKREIDDYEWLCIKCHRNMDGWFKKVMKKVVRGKDGRFYKKS</sequence>
<dbReference type="AlphaFoldDB" id="A0A0F9QDY0"/>
<accession>A0A0F9QDY0</accession>
<dbReference type="EMBL" id="LAZR01004139">
    <property type="protein sequence ID" value="KKN11421.1"/>
    <property type="molecule type" value="Genomic_DNA"/>
</dbReference>
<evidence type="ECO:0008006" key="2">
    <source>
        <dbReference type="Google" id="ProtNLM"/>
    </source>
</evidence>
<comment type="caution">
    <text evidence="1">The sequence shown here is derived from an EMBL/GenBank/DDBJ whole genome shotgun (WGS) entry which is preliminary data.</text>
</comment>
<name>A0A0F9QDY0_9ZZZZ</name>
<proteinExistence type="predicted"/>
<evidence type="ECO:0000313" key="1">
    <source>
        <dbReference type="EMBL" id="KKN11421.1"/>
    </source>
</evidence>
<organism evidence="1">
    <name type="scientific">marine sediment metagenome</name>
    <dbReference type="NCBI Taxonomy" id="412755"/>
    <lineage>
        <taxon>unclassified sequences</taxon>
        <taxon>metagenomes</taxon>
        <taxon>ecological metagenomes</taxon>
    </lineage>
</organism>
<protein>
    <recommendedName>
        <fullName evidence="2">Nuclease associated modular domain-containing protein</fullName>
    </recommendedName>
</protein>